<dbReference type="Proteomes" id="UP001054854">
    <property type="component" value="Unassembled WGS sequence"/>
</dbReference>
<proteinExistence type="predicted"/>
<keyword evidence="5" id="KW-1185">Reference proteome</keyword>
<evidence type="ECO:0000256" key="1">
    <source>
        <dbReference type="SAM" id="MobiDB-lite"/>
    </source>
</evidence>
<feature type="domain" description="DUF1206" evidence="3">
    <location>
        <begin position="117"/>
        <end position="185"/>
    </location>
</feature>
<evidence type="ECO:0000259" key="3">
    <source>
        <dbReference type="Pfam" id="PF06724"/>
    </source>
</evidence>
<dbReference type="RefSeq" id="WP_236258158.1">
    <property type="nucleotide sequence ID" value="NZ_BNEK01000005.1"/>
</dbReference>
<gene>
    <name evidence="4" type="ORF">TPA0910_49380</name>
</gene>
<keyword evidence="2" id="KW-0812">Transmembrane</keyword>
<feature type="transmembrane region" description="Helical" evidence="2">
    <location>
        <begin position="162"/>
        <end position="183"/>
    </location>
</feature>
<dbReference type="InterPro" id="IPR009597">
    <property type="entry name" value="DUF1206"/>
</dbReference>
<evidence type="ECO:0000256" key="2">
    <source>
        <dbReference type="SAM" id="Phobius"/>
    </source>
</evidence>
<evidence type="ECO:0000313" key="4">
    <source>
        <dbReference type="EMBL" id="GHJ30505.1"/>
    </source>
</evidence>
<feature type="transmembrane region" description="Helical" evidence="2">
    <location>
        <begin position="35"/>
        <end position="54"/>
    </location>
</feature>
<reference evidence="4" key="1">
    <citation type="submission" date="2024-05" db="EMBL/GenBank/DDBJ databases">
        <title>Whole genome shotgun sequence of Streptomyces hygroscopicus NBRC 113678.</title>
        <authorList>
            <person name="Komaki H."/>
            <person name="Tamura T."/>
        </authorList>
    </citation>
    <scope>NUCLEOTIDE SEQUENCE</scope>
    <source>
        <strain evidence="4">N11-34</strain>
    </source>
</reference>
<name>A0ABQ3U4H8_STRHY</name>
<keyword evidence="2" id="KW-1133">Transmembrane helix</keyword>
<comment type="caution">
    <text evidence="4">The sequence shown here is derived from an EMBL/GenBank/DDBJ whole genome shotgun (WGS) entry which is preliminary data.</text>
</comment>
<feature type="region of interest" description="Disordered" evidence="1">
    <location>
        <begin position="1"/>
        <end position="22"/>
    </location>
</feature>
<dbReference type="EMBL" id="BNEK01000005">
    <property type="protein sequence ID" value="GHJ30505.1"/>
    <property type="molecule type" value="Genomic_DNA"/>
</dbReference>
<feature type="domain" description="DUF1206" evidence="3">
    <location>
        <begin position="34"/>
        <end position="100"/>
    </location>
</feature>
<evidence type="ECO:0000313" key="5">
    <source>
        <dbReference type="Proteomes" id="UP001054854"/>
    </source>
</evidence>
<protein>
    <submittedName>
        <fullName evidence="4">Membrane protein</fullName>
    </submittedName>
</protein>
<feature type="transmembrane region" description="Helical" evidence="2">
    <location>
        <begin position="253"/>
        <end position="276"/>
    </location>
</feature>
<sequence length="281" mass="29105">MNASSIARGLGSATRTRTPHEAGGRAIEGAARWGLATRGVLYLLIGVLALRIAFGERGEQADRGGALQVLAQQPFGAALVWAAGVGLVCMALWRLSEAVFGAAGPDGRAARKRLAGAARAVFYGVVAYSVLSFAAGEKGSGSSDRQSQDVTARVLDLPYGRWLVAIGGTAVAVAGVWIAVRALRRGFRKHLKTGAMSPRTRRTVEALGVCGGVARGAVFAVAGGFALSAALRYDPDKAKGIDDTLRTFAGTAAGPWLLVAVALGLALFGVFSVAMARWRRV</sequence>
<dbReference type="Pfam" id="PF06724">
    <property type="entry name" value="DUF1206"/>
    <property type="match status" value="3"/>
</dbReference>
<feature type="domain" description="DUF1206" evidence="3">
    <location>
        <begin position="211"/>
        <end position="279"/>
    </location>
</feature>
<organism evidence="4 5">
    <name type="scientific">Streptomyces hygroscopicus</name>
    <dbReference type="NCBI Taxonomy" id="1912"/>
    <lineage>
        <taxon>Bacteria</taxon>
        <taxon>Bacillati</taxon>
        <taxon>Actinomycetota</taxon>
        <taxon>Actinomycetes</taxon>
        <taxon>Kitasatosporales</taxon>
        <taxon>Streptomycetaceae</taxon>
        <taxon>Streptomyces</taxon>
        <taxon>Streptomyces violaceusniger group</taxon>
    </lineage>
</organism>
<accession>A0ABQ3U4H8</accession>
<feature type="transmembrane region" description="Helical" evidence="2">
    <location>
        <begin position="114"/>
        <end position="135"/>
    </location>
</feature>
<keyword evidence="2" id="KW-0472">Membrane</keyword>
<feature type="transmembrane region" description="Helical" evidence="2">
    <location>
        <begin position="204"/>
        <end position="233"/>
    </location>
</feature>
<feature type="transmembrane region" description="Helical" evidence="2">
    <location>
        <begin position="74"/>
        <end position="93"/>
    </location>
</feature>